<comment type="subcellular location">
    <subcellularLocation>
        <location evidence="1">Membrane</location>
        <topology evidence="1">Multi-pass membrane protein</topology>
    </subcellularLocation>
</comment>
<organism evidence="11 12">
    <name type="scientific">Haloarcula rubripromontorii</name>
    <dbReference type="NCBI Taxonomy" id="1705562"/>
    <lineage>
        <taxon>Archaea</taxon>
        <taxon>Methanobacteriati</taxon>
        <taxon>Methanobacteriota</taxon>
        <taxon>Stenosarchaea group</taxon>
        <taxon>Halobacteria</taxon>
        <taxon>Halobacteriales</taxon>
        <taxon>Haloarculaceae</taxon>
        <taxon>Haloarcula</taxon>
    </lineage>
</organism>
<evidence type="ECO:0000256" key="7">
    <source>
        <dbReference type="ARBA" id="ARBA00023136"/>
    </source>
</evidence>
<name>A0A0M9AJ12_9EURY</name>
<dbReference type="GO" id="GO:0016887">
    <property type="term" value="F:ATP hydrolysis activity"/>
    <property type="evidence" value="ECO:0007669"/>
    <property type="project" value="InterPro"/>
</dbReference>
<dbReference type="InterPro" id="IPR017871">
    <property type="entry name" value="ABC_transporter-like_CS"/>
</dbReference>
<keyword evidence="5" id="KW-0067">ATP-binding</keyword>
<proteinExistence type="predicted"/>
<dbReference type="SMART" id="SM00382">
    <property type="entry name" value="AAA"/>
    <property type="match status" value="1"/>
</dbReference>
<dbReference type="Pfam" id="PF00664">
    <property type="entry name" value="ABC_membrane"/>
    <property type="match status" value="1"/>
</dbReference>
<keyword evidence="12" id="KW-1185">Reference proteome</keyword>
<dbReference type="PATRIC" id="fig|1705562.3.peg.3368"/>
<sequence>MSGDETWSEGIEAYRDDSRRPLVRLYDRYGRAKSRILAIGLIASILSYAAALVTPVVLGTTIDAVFTRESEYTLPLVPSAWFPTEPAEQFWISVGLVGIALAVTTIMAWLRGVAMNHFAHSVMLDIRADAYKHLQKLDMSFFDTQETGELMSVLNNDTTNLERFLDNAIRESVRVGVTVTGITALLLYMNWQLAIITLLIVPVLVGFTWWFMVTIEPRYTKKRSAVGDLNTRLENALAGIGLVKRASAEDYEGDRIDRVASDLFDAEMAAIRLSVLYRPGMELLTGVTVLATFLIGGLWVFAGPPLFLTGTLTVGEFVVFVLLTQRLAPPLAQLAKIVDWYENARASGKRIAGLLDAPIRIEDDPNPLELSDYEGRVEYDDVTFAYDDGDRVLNGIDFSVEAGETVALVGPTGSGKSTAAKLLLRLYEVSDGTIRIDGHDVQKLSLESLRQSVGYVSQDPVMFDGTVAENIRYGQFEASDQAVREAARAAEAHEFIEEFPDGYDTQVGERGVKISGGQRQRIALARVVLWDPTILVLDEATASVDTRTELAIQRSLDRINTERTTFVIAHRLSTVTDADCILVLNDGKIVERGTHDELVAQGDLYADLWSVQSGGHRSLSDDVLH</sequence>
<dbReference type="PANTHER" id="PTHR24221">
    <property type="entry name" value="ATP-BINDING CASSETTE SUB-FAMILY B"/>
    <property type="match status" value="1"/>
</dbReference>
<evidence type="ECO:0000256" key="8">
    <source>
        <dbReference type="SAM" id="Phobius"/>
    </source>
</evidence>
<evidence type="ECO:0000259" key="10">
    <source>
        <dbReference type="PROSITE" id="PS50929"/>
    </source>
</evidence>
<feature type="domain" description="ABC transporter" evidence="9">
    <location>
        <begin position="377"/>
        <end position="611"/>
    </location>
</feature>
<feature type="transmembrane region" description="Helical" evidence="8">
    <location>
        <begin position="195"/>
        <end position="213"/>
    </location>
</feature>
<dbReference type="RefSeq" id="WP_053968646.1">
    <property type="nucleotide sequence ID" value="NZ_JAWJXX010000008.1"/>
</dbReference>
<dbReference type="CDD" id="cd18565">
    <property type="entry name" value="ABC_6TM_exporter_like"/>
    <property type="match status" value="1"/>
</dbReference>
<dbReference type="InterPro" id="IPR036640">
    <property type="entry name" value="ABC1_TM_sf"/>
</dbReference>
<dbReference type="EMBL" id="LIUF01000004">
    <property type="protein sequence ID" value="KOX92438.1"/>
    <property type="molecule type" value="Genomic_DNA"/>
</dbReference>
<keyword evidence="7 8" id="KW-0472">Membrane</keyword>
<dbReference type="PANTHER" id="PTHR24221:SF654">
    <property type="entry name" value="ATP-BINDING CASSETTE SUB-FAMILY B MEMBER 6"/>
    <property type="match status" value="1"/>
</dbReference>
<protein>
    <submittedName>
        <fullName evidence="11">Multidrug ABC transporter ATPase</fullName>
    </submittedName>
</protein>
<gene>
    <name evidence="11" type="ORF">AMS69_13865</name>
</gene>
<accession>A0A0M9AJ12</accession>
<evidence type="ECO:0000256" key="1">
    <source>
        <dbReference type="ARBA" id="ARBA00004141"/>
    </source>
</evidence>
<keyword evidence="4" id="KW-0547">Nucleotide-binding</keyword>
<feature type="transmembrane region" description="Helical" evidence="8">
    <location>
        <begin position="281"/>
        <end position="300"/>
    </location>
</feature>
<dbReference type="GO" id="GO:0016020">
    <property type="term" value="C:membrane"/>
    <property type="evidence" value="ECO:0007669"/>
    <property type="project" value="UniProtKB-SubCell"/>
</dbReference>
<reference evidence="11 12" key="1">
    <citation type="submission" date="2015-08" db="EMBL/GenBank/DDBJ databases">
        <title>Genomes of Isolates from Cabo Rojo, PR.</title>
        <authorList>
            <person name="Sanchez-Nieves R.L."/>
            <person name="Montalvo-Rodriguez R."/>
        </authorList>
    </citation>
    <scope>NUCLEOTIDE SEQUENCE [LARGE SCALE GENOMIC DNA]</scope>
    <source>
        <strain evidence="11 12">SL3</strain>
    </source>
</reference>
<dbReference type="SUPFAM" id="SSF90123">
    <property type="entry name" value="ABC transporter transmembrane region"/>
    <property type="match status" value="1"/>
</dbReference>
<evidence type="ECO:0000256" key="4">
    <source>
        <dbReference type="ARBA" id="ARBA00022741"/>
    </source>
</evidence>
<dbReference type="InterPro" id="IPR039421">
    <property type="entry name" value="Type_1_exporter"/>
</dbReference>
<evidence type="ECO:0000313" key="12">
    <source>
        <dbReference type="Proteomes" id="UP000037729"/>
    </source>
</evidence>
<evidence type="ECO:0000256" key="3">
    <source>
        <dbReference type="ARBA" id="ARBA00022692"/>
    </source>
</evidence>
<dbReference type="InterPro" id="IPR011527">
    <property type="entry name" value="ABC1_TM_dom"/>
</dbReference>
<evidence type="ECO:0000256" key="2">
    <source>
        <dbReference type="ARBA" id="ARBA00022448"/>
    </source>
</evidence>
<dbReference type="PROSITE" id="PS50929">
    <property type="entry name" value="ABC_TM1F"/>
    <property type="match status" value="1"/>
</dbReference>
<evidence type="ECO:0000313" key="11">
    <source>
        <dbReference type="EMBL" id="KOX92438.1"/>
    </source>
</evidence>
<dbReference type="STRING" id="1705562.AMS69_13865"/>
<dbReference type="Pfam" id="PF00005">
    <property type="entry name" value="ABC_tran"/>
    <property type="match status" value="1"/>
</dbReference>
<dbReference type="InterPro" id="IPR003439">
    <property type="entry name" value="ABC_transporter-like_ATP-bd"/>
</dbReference>
<dbReference type="Gene3D" id="3.40.50.300">
    <property type="entry name" value="P-loop containing nucleotide triphosphate hydrolases"/>
    <property type="match status" value="1"/>
</dbReference>
<feature type="transmembrane region" description="Helical" evidence="8">
    <location>
        <begin position="172"/>
        <end position="189"/>
    </location>
</feature>
<dbReference type="AlphaFoldDB" id="A0A0M9AJ12"/>
<dbReference type="FunFam" id="3.40.50.300:FF:000287">
    <property type="entry name" value="Multidrug ABC transporter ATP-binding protein"/>
    <property type="match status" value="1"/>
</dbReference>
<dbReference type="InterPro" id="IPR003593">
    <property type="entry name" value="AAA+_ATPase"/>
</dbReference>
<dbReference type="OrthoDB" id="121502at2157"/>
<feature type="transmembrane region" description="Helical" evidence="8">
    <location>
        <begin position="36"/>
        <end position="58"/>
    </location>
</feature>
<evidence type="ECO:0000256" key="6">
    <source>
        <dbReference type="ARBA" id="ARBA00022989"/>
    </source>
</evidence>
<dbReference type="InterPro" id="IPR027417">
    <property type="entry name" value="P-loop_NTPase"/>
</dbReference>
<dbReference type="Gene3D" id="1.20.1560.10">
    <property type="entry name" value="ABC transporter type 1, transmembrane domain"/>
    <property type="match status" value="1"/>
</dbReference>
<keyword evidence="6 8" id="KW-1133">Transmembrane helix</keyword>
<evidence type="ECO:0000256" key="5">
    <source>
        <dbReference type="ARBA" id="ARBA00022840"/>
    </source>
</evidence>
<keyword evidence="3 8" id="KW-0812">Transmembrane</keyword>
<dbReference type="GO" id="GO:0140359">
    <property type="term" value="F:ABC-type transporter activity"/>
    <property type="evidence" value="ECO:0007669"/>
    <property type="project" value="InterPro"/>
</dbReference>
<feature type="transmembrane region" description="Helical" evidence="8">
    <location>
        <begin position="90"/>
        <end position="110"/>
    </location>
</feature>
<evidence type="ECO:0000259" key="9">
    <source>
        <dbReference type="PROSITE" id="PS50893"/>
    </source>
</evidence>
<dbReference type="PROSITE" id="PS00211">
    <property type="entry name" value="ABC_TRANSPORTER_1"/>
    <property type="match status" value="1"/>
</dbReference>
<dbReference type="PROSITE" id="PS50893">
    <property type="entry name" value="ABC_TRANSPORTER_2"/>
    <property type="match status" value="1"/>
</dbReference>
<dbReference type="Proteomes" id="UP000037729">
    <property type="component" value="Unassembled WGS sequence"/>
</dbReference>
<dbReference type="SUPFAM" id="SSF52540">
    <property type="entry name" value="P-loop containing nucleoside triphosphate hydrolases"/>
    <property type="match status" value="1"/>
</dbReference>
<feature type="domain" description="ABC transmembrane type-1" evidence="10">
    <location>
        <begin position="38"/>
        <end position="335"/>
    </location>
</feature>
<comment type="caution">
    <text evidence="11">The sequence shown here is derived from an EMBL/GenBank/DDBJ whole genome shotgun (WGS) entry which is preliminary data.</text>
</comment>
<dbReference type="GO" id="GO:0005524">
    <property type="term" value="F:ATP binding"/>
    <property type="evidence" value="ECO:0007669"/>
    <property type="project" value="UniProtKB-KW"/>
</dbReference>
<keyword evidence="2" id="KW-0813">Transport</keyword>